<evidence type="ECO:0000313" key="2">
    <source>
        <dbReference type="EMBL" id="HEC74740.1"/>
    </source>
</evidence>
<evidence type="ECO:0000256" key="1">
    <source>
        <dbReference type="SAM" id="Phobius"/>
    </source>
</evidence>
<dbReference type="EMBL" id="DRHY01000222">
    <property type="protein sequence ID" value="HEC74740.1"/>
    <property type="molecule type" value="Genomic_DNA"/>
</dbReference>
<protein>
    <recommendedName>
        <fullName evidence="3">PAP2 family protein</fullName>
    </recommendedName>
</protein>
<feature type="transmembrane region" description="Helical" evidence="1">
    <location>
        <begin position="59"/>
        <end position="78"/>
    </location>
</feature>
<proteinExistence type="predicted"/>
<feature type="non-terminal residue" evidence="2">
    <location>
        <position position="97"/>
    </location>
</feature>
<keyword evidence="1" id="KW-0472">Membrane</keyword>
<evidence type="ECO:0008006" key="3">
    <source>
        <dbReference type="Google" id="ProtNLM"/>
    </source>
</evidence>
<keyword evidence="1" id="KW-0812">Transmembrane</keyword>
<sequence>MRKHLVQLWLVYAGIISLFAALEIDYHLASLWYQLEGGSWSLKRYWLTQAWLHDGGHDVVVAFYISILLVYILSLRVGRLTPFRSYLSYLSLSIPAS</sequence>
<name>A0A7C1VSK4_9GAMM</name>
<reference evidence="2" key="1">
    <citation type="journal article" date="2020" name="mSystems">
        <title>Genome- and Community-Level Interaction Insights into Carbon Utilization and Element Cycling Functions of Hydrothermarchaeota in Hydrothermal Sediment.</title>
        <authorList>
            <person name="Zhou Z."/>
            <person name="Liu Y."/>
            <person name="Xu W."/>
            <person name="Pan J."/>
            <person name="Luo Z.H."/>
            <person name="Li M."/>
        </authorList>
    </citation>
    <scope>NUCLEOTIDE SEQUENCE [LARGE SCALE GENOMIC DNA]</scope>
    <source>
        <strain evidence="2">HyVt-380</strain>
    </source>
</reference>
<dbReference type="Proteomes" id="UP000886384">
    <property type="component" value="Unassembled WGS sequence"/>
</dbReference>
<comment type="caution">
    <text evidence="2">The sequence shown here is derived from an EMBL/GenBank/DDBJ whole genome shotgun (WGS) entry which is preliminary data.</text>
</comment>
<organism evidence="2">
    <name type="scientific">Methylophaga aminisulfidivorans</name>
    <dbReference type="NCBI Taxonomy" id="230105"/>
    <lineage>
        <taxon>Bacteria</taxon>
        <taxon>Pseudomonadati</taxon>
        <taxon>Pseudomonadota</taxon>
        <taxon>Gammaproteobacteria</taxon>
        <taxon>Thiotrichales</taxon>
        <taxon>Piscirickettsiaceae</taxon>
        <taxon>Methylophaga</taxon>
    </lineage>
</organism>
<keyword evidence="1" id="KW-1133">Transmembrane helix</keyword>
<dbReference type="AlphaFoldDB" id="A0A7C1VSK4"/>
<accession>A0A7C1VSK4</accession>
<gene>
    <name evidence="2" type="ORF">ENI26_10280</name>
</gene>